<evidence type="ECO:0000256" key="15">
    <source>
        <dbReference type="ARBA" id="ARBA00023136"/>
    </source>
</evidence>
<feature type="transmembrane region" description="Helical" evidence="16">
    <location>
        <begin position="109"/>
        <end position="130"/>
    </location>
</feature>
<dbReference type="GO" id="GO:0046872">
    <property type="term" value="F:metal ion binding"/>
    <property type="evidence" value="ECO:0007669"/>
    <property type="project" value="UniProtKB-UniRule"/>
</dbReference>
<feature type="transmembrane region" description="Helical" evidence="16">
    <location>
        <begin position="177"/>
        <end position="195"/>
    </location>
</feature>
<evidence type="ECO:0000256" key="7">
    <source>
        <dbReference type="ARBA" id="ARBA00022692"/>
    </source>
</evidence>
<accession>K3W3Y0</accession>
<evidence type="ECO:0000256" key="2">
    <source>
        <dbReference type="ARBA" id="ARBA00004448"/>
    </source>
</evidence>
<dbReference type="InterPro" id="IPR048259">
    <property type="entry name" value="Cytochrome_b_N_euk/bac"/>
</dbReference>
<dbReference type="SUPFAM" id="SSF81342">
    <property type="entry name" value="Transmembrane di-heme cytochromes"/>
    <property type="match status" value="1"/>
</dbReference>
<keyword evidence="15 16" id="KW-0472">Membrane</keyword>
<dbReference type="CTD" id="4519"/>
<keyword evidence="13" id="KW-0830">Ubiquinone</keyword>
<proteinExistence type="inferred from homology"/>
<dbReference type="EMBL" id="FR856883">
    <property type="protein sequence ID" value="CCA94465.1"/>
    <property type="molecule type" value="Genomic_DNA"/>
</dbReference>
<keyword evidence="9" id="KW-0999">Mitochondrion inner membrane</keyword>
<evidence type="ECO:0000256" key="3">
    <source>
        <dbReference type="ARBA" id="ARBA00013531"/>
    </source>
</evidence>
<keyword evidence="5 16" id="KW-0349">Heme</keyword>
<feature type="transmembrane region" description="Helical" evidence="16">
    <location>
        <begin position="137"/>
        <end position="157"/>
    </location>
</feature>
<evidence type="ECO:0000259" key="17">
    <source>
        <dbReference type="PROSITE" id="PS51002"/>
    </source>
</evidence>
<geneLocation type="mitochondrion" evidence="19"/>
<dbReference type="AlphaFoldDB" id="K3W3Y0"/>
<feature type="transmembrane region" description="Helical" evidence="16">
    <location>
        <begin position="316"/>
        <end position="335"/>
    </location>
</feature>
<keyword evidence="10 16" id="KW-0249">Electron transport</keyword>
<feature type="transmembrane region" description="Helical" evidence="16">
    <location>
        <begin position="347"/>
        <end position="371"/>
    </location>
</feature>
<evidence type="ECO:0000256" key="10">
    <source>
        <dbReference type="ARBA" id="ARBA00022982"/>
    </source>
</evidence>
<protein>
    <recommendedName>
        <fullName evidence="3 16">Cytochrome b</fullName>
    </recommendedName>
</protein>
<evidence type="ECO:0000256" key="1">
    <source>
        <dbReference type="ARBA" id="ARBA00002566"/>
    </source>
</evidence>
<organism evidence="19">
    <name type="scientific">Echinorhynchus truttae</name>
    <dbReference type="NCBI Taxonomy" id="185727"/>
    <lineage>
        <taxon>Eukaryota</taxon>
        <taxon>Metazoa</taxon>
        <taxon>Spiralia</taxon>
        <taxon>Lophotrochozoa</taxon>
        <taxon>Acanthocephala</taxon>
        <taxon>Palaeacanthocephala</taxon>
        <taxon>Echinorhynchida</taxon>
        <taxon>Echinorhynchidae</taxon>
        <taxon>Echinorhynchus</taxon>
    </lineage>
</organism>
<evidence type="ECO:0000256" key="13">
    <source>
        <dbReference type="ARBA" id="ARBA00023075"/>
    </source>
</evidence>
<dbReference type="GO" id="GO:0009055">
    <property type="term" value="F:electron transfer activity"/>
    <property type="evidence" value="ECO:0007669"/>
    <property type="project" value="InterPro"/>
</dbReference>
<feature type="transmembrane region" description="Helical" evidence="16">
    <location>
        <begin position="226"/>
        <end position="247"/>
    </location>
</feature>
<evidence type="ECO:0000256" key="11">
    <source>
        <dbReference type="ARBA" id="ARBA00022989"/>
    </source>
</evidence>
<reference evidence="19" key="1">
    <citation type="journal article" date="2013" name="Mol. Phylogenet. Evol.">
        <title>Phylogenetic analyses of endoparasitic Acanthocephala based on mitochondrial genomes suggest secondary loss of sensory organs.</title>
        <authorList>
            <person name="Weber M."/>
            <person name="Wey-Fabrizius A.R."/>
            <person name="Podsiadlowski L."/>
            <person name="Witek A."/>
            <person name="Schill R.O."/>
            <person name="Sugar L."/>
            <person name="Herlyn H."/>
            <person name="Hankeln T."/>
        </authorList>
    </citation>
    <scope>NUCLEOTIDE SEQUENCE</scope>
</reference>
<keyword evidence="14 16" id="KW-0496">Mitochondrion</keyword>
<evidence type="ECO:0000313" key="19">
    <source>
        <dbReference type="EMBL" id="CCA94465.1"/>
    </source>
</evidence>
<evidence type="ECO:0000256" key="6">
    <source>
        <dbReference type="ARBA" id="ARBA00022660"/>
    </source>
</evidence>
<dbReference type="PROSITE" id="PS51003">
    <property type="entry name" value="CYTB_CTER"/>
    <property type="match status" value="1"/>
</dbReference>
<dbReference type="GO" id="GO:0005743">
    <property type="term" value="C:mitochondrial inner membrane"/>
    <property type="evidence" value="ECO:0007669"/>
    <property type="project" value="UniProtKB-SubCell"/>
</dbReference>
<dbReference type="PROSITE" id="PS51002">
    <property type="entry name" value="CYTB_NTER"/>
    <property type="match status" value="1"/>
</dbReference>
<dbReference type="CDD" id="cd00284">
    <property type="entry name" value="Cytochrome_b_N"/>
    <property type="match status" value="1"/>
</dbReference>
<dbReference type="InterPro" id="IPR016174">
    <property type="entry name" value="Di-haem_cyt_TM"/>
</dbReference>
<evidence type="ECO:0000256" key="8">
    <source>
        <dbReference type="ARBA" id="ARBA00022723"/>
    </source>
</evidence>
<dbReference type="PANTHER" id="PTHR19271">
    <property type="entry name" value="CYTOCHROME B"/>
    <property type="match status" value="1"/>
</dbReference>
<evidence type="ECO:0000256" key="5">
    <source>
        <dbReference type="ARBA" id="ARBA00022617"/>
    </source>
</evidence>
<dbReference type="Pfam" id="PF00032">
    <property type="entry name" value="Cytochrom_B_C"/>
    <property type="match status" value="1"/>
</dbReference>
<dbReference type="InterPro" id="IPR036150">
    <property type="entry name" value="Cyt_b/b6_C_sf"/>
</dbReference>
<feature type="transmembrane region" description="Helical" evidence="16">
    <location>
        <begin position="285"/>
        <end position="304"/>
    </location>
</feature>
<dbReference type="GO" id="GO:0016491">
    <property type="term" value="F:oxidoreductase activity"/>
    <property type="evidence" value="ECO:0007669"/>
    <property type="project" value="UniProtKB-UniRule"/>
</dbReference>
<keyword evidence="8 16" id="KW-0479">Metal-binding</keyword>
<keyword evidence="11 16" id="KW-1133">Transmembrane helix</keyword>
<keyword evidence="12 16" id="KW-0408">Iron</keyword>
<keyword evidence="7 16" id="KW-0812">Transmembrane</keyword>
<dbReference type="Pfam" id="PF00033">
    <property type="entry name" value="Cytochrome_B"/>
    <property type="match status" value="1"/>
</dbReference>
<dbReference type="GO" id="GO:0022904">
    <property type="term" value="P:respiratory electron transport chain"/>
    <property type="evidence" value="ECO:0007669"/>
    <property type="project" value="InterPro"/>
</dbReference>
<dbReference type="InterPro" id="IPR005797">
    <property type="entry name" value="Cyt_b/b6_N"/>
</dbReference>
<feature type="transmembrane region" description="Helical" evidence="16">
    <location>
        <begin position="26"/>
        <end position="53"/>
    </location>
</feature>
<evidence type="ECO:0000256" key="14">
    <source>
        <dbReference type="ARBA" id="ARBA00023128"/>
    </source>
</evidence>
<feature type="domain" description="Cytochrome b/b6 N-terminal region profile" evidence="17">
    <location>
        <begin position="1"/>
        <end position="206"/>
    </location>
</feature>
<comment type="subcellular location">
    <subcellularLocation>
        <location evidence="2">Mitochondrion inner membrane</location>
        <topology evidence="2">Multi-pass membrane protein</topology>
    </subcellularLocation>
</comment>
<sequence length="372" mass="41598">MKSLLVYIKILKGFMVDLPTPVNINYLFGFGVSLGMVYSVQIISGFVLSWFFWVGNDGSFWSVVGIMQDISYGWLVRFTHSSGVTLFFILLYLHTFRGLLYGGFTNGPVWLSGLVVLLIVMAASFLGYVLPWGSMSYWGMTVVTSMFSAIPLVGGILTEWIWGGGTAGVNTLVRFFSLHYMLSLVVMVLVVFHMLELHVKGSSNPLGVSSTLDKVIFHEVITYKDLVGLVLLLFLYWVVVFVIPYSLMDAANFEEVSYVSTPKHIKPEWYFLFVYCILRSTPNKLGGVVLMLGAILILCLFAFGGQSSVYRKVGGFYWKGILAFWAVSFCILTWLGGMPVEYPYEVLGQSFTILYFLLIILLLGLSCSVAIM</sequence>
<evidence type="ECO:0000259" key="18">
    <source>
        <dbReference type="PROSITE" id="PS51003"/>
    </source>
</evidence>
<feature type="domain" description="Cytochrome b/b6 C-terminal region profile" evidence="18">
    <location>
        <begin position="207"/>
        <end position="372"/>
    </location>
</feature>
<evidence type="ECO:0000256" key="12">
    <source>
        <dbReference type="ARBA" id="ARBA00023004"/>
    </source>
</evidence>
<comment type="similarity">
    <text evidence="16">Belongs to the cytochrome b family.</text>
</comment>
<comment type="cofactor">
    <cofactor evidence="16">
        <name>heme b</name>
        <dbReference type="ChEBI" id="CHEBI:60344"/>
    </cofactor>
    <text evidence="16">Binds 2 heme groups non-covalently.</text>
</comment>
<dbReference type="InterPro" id="IPR027387">
    <property type="entry name" value="Cytb/b6-like_sf"/>
</dbReference>
<feature type="transmembrane region" description="Helical" evidence="16">
    <location>
        <begin position="74"/>
        <end position="94"/>
    </location>
</feature>
<comment type="function">
    <text evidence="1 16">Component of the ubiquinol-cytochrome c reductase complex (complex III or cytochrome b-c1 complex) that is part of the mitochondrial respiratory chain. The b-c1 complex mediates electron transfer from ubiquinol to cytochrome c. Contributes to the generation of a proton gradient across the mitochondrial membrane that is then used for ATP synthesis.</text>
</comment>
<dbReference type="GeneID" id="14216873"/>
<keyword evidence="4 16" id="KW-0813">Transport</keyword>
<dbReference type="RefSeq" id="YP_007183134.1">
    <property type="nucleotide sequence ID" value="NC_019805.1"/>
</dbReference>
<dbReference type="SUPFAM" id="SSF81648">
    <property type="entry name" value="a domain/subunit of cytochrome bc1 complex (Ubiquinol-cytochrome c reductase)"/>
    <property type="match status" value="1"/>
</dbReference>
<evidence type="ECO:0000256" key="16">
    <source>
        <dbReference type="RuleBase" id="RU362117"/>
    </source>
</evidence>
<evidence type="ECO:0000256" key="9">
    <source>
        <dbReference type="ARBA" id="ARBA00022792"/>
    </source>
</evidence>
<gene>
    <name evidence="19" type="primary">CYTB</name>
</gene>
<evidence type="ECO:0000256" key="4">
    <source>
        <dbReference type="ARBA" id="ARBA00022448"/>
    </source>
</evidence>
<dbReference type="PANTHER" id="PTHR19271:SF16">
    <property type="entry name" value="CYTOCHROME B"/>
    <property type="match status" value="1"/>
</dbReference>
<dbReference type="Gene3D" id="1.20.810.10">
    <property type="entry name" value="Cytochrome Bc1 Complex, Chain C"/>
    <property type="match status" value="1"/>
</dbReference>
<name>K3W3Y0_9BILA</name>
<keyword evidence="6 16" id="KW-0679">Respiratory chain</keyword>
<dbReference type="InterPro" id="IPR005798">
    <property type="entry name" value="Cyt_b/b6_C"/>
</dbReference>